<sequence length="548" mass="60869">MGGQRGRVTGPMSDVDSLADELVELVFAENPIARTVLGLPGAHDRLPDLSAESEQRFRSRYLDLAARAEGADGDAVTRAVVIQQARAGADRIDAAELEFQVSSTFSAPALSILDALGKVTLDDEEKIAGHLARLAAIPSYLDTVRERQRSAISRGLVPVDFLVDVGIAHIERYLANPATDPLRLRSDDREEALLVERVRPAYRRYRDFLAEEVRPHATDRPGMCWQPGGEERYARLVRVHTTTEATAQELHETGLAVISSLAEEYRELGARVFGTTELAEIFRRLRTDPALRWTSGEELLDAARSAVARAEAAAPAWFGRVPDHSCAVKAIPDLEAEGQTLGYYLRPTFSGSRGGAFYANTFRAQDRFRHMSEALAFHEAVPGHHFQLAGMMKLDLPLLRRICRVNACSEGWALYAERLADEMGLYSSDLSRFGMLTQDSMRAGRLVVDTGMHALGWSRRQAVNFLTEHTPMAPLEIESEIDRYAGWPAQALSYMVGRLEIERIRGEAERALGARFDVREFHDAVLRQAVVPLPVLDSVVREWADGLR</sequence>
<accession>A0A9W6VJE0</accession>
<organism evidence="1 2">
    <name type="scientific">Amycolatopsis taiwanensis</name>
    <dbReference type="NCBI Taxonomy" id="342230"/>
    <lineage>
        <taxon>Bacteria</taxon>
        <taxon>Bacillati</taxon>
        <taxon>Actinomycetota</taxon>
        <taxon>Actinomycetes</taxon>
        <taxon>Pseudonocardiales</taxon>
        <taxon>Pseudonocardiaceae</taxon>
        <taxon>Amycolatopsis</taxon>
    </lineage>
</organism>
<dbReference type="EMBL" id="BSTI01000016">
    <property type="protein sequence ID" value="GLY69429.1"/>
    <property type="molecule type" value="Genomic_DNA"/>
</dbReference>
<name>A0A9W6VJE0_9PSEU</name>
<keyword evidence="2" id="KW-1185">Reference proteome</keyword>
<dbReference type="Proteomes" id="UP001165136">
    <property type="component" value="Unassembled WGS sequence"/>
</dbReference>
<evidence type="ECO:0000313" key="1">
    <source>
        <dbReference type="EMBL" id="GLY69429.1"/>
    </source>
</evidence>
<proteinExistence type="predicted"/>
<dbReference type="AlphaFoldDB" id="A0A9W6VJE0"/>
<dbReference type="PANTHER" id="PTHR33361">
    <property type="entry name" value="GLR0591 PROTEIN"/>
    <property type="match status" value="1"/>
</dbReference>
<dbReference type="Pfam" id="PF05960">
    <property type="entry name" value="DUF885"/>
    <property type="match status" value="1"/>
</dbReference>
<gene>
    <name evidence="1" type="ORF">Atai01_60480</name>
</gene>
<dbReference type="PANTHER" id="PTHR33361:SF2">
    <property type="entry name" value="DUF885 DOMAIN-CONTAINING PROTEIN"/>
    <property type="match status" value="1"/>
</dbReference>
<dbReference type="InterPro" id="IPR010281">
    <property type="entry name" value="DUF885"/>
</dbReference>
<evidence type="ECO:0008006" key="3">
    <source>
        <dbReference type="Google" id="ProtNLM"/>
    </source>
</evidence>
<comment type="caution">
    <text evidence="1">The sequence shown here is derived from an EMBL/GenBank/DDBJ whole genome shotgun (WGS) entry which is preliminary data.</text>
</comment>
<evidence type="ECO:0000313" key="2">
    <source>
        <dbReference type="Proteomes" id="UP001165136"/>
    </source>
</evidence>
<reference evidence="1" key="1">
    <citation type="submission" date="2023-03" db="EMBL/GenBank/DDBJ databases">
        <title>Amycolatopsis taiwanensis NBRC 103393.</title>
        <authorList>
            <person name="Ichikawa N."/>
            <person name="Sato H."/>
            <person name="Tonouchi N."/>
        </authorList>
    </citation>
    <scope>NUCLEOTIDE SEQUENCE</scope>
    <source>
        <strain evidence="1">NBRC 103393</strain>
    </source>
</reference>
<protein>
    <recommendedName>
        <fullName evidence="3">DUF885 domain-containing protein</fullName>
    </recommendedName>
</protein>